<dbReference type="EMBL" id="SEOQ01000272">
    <property type="protein sequence ID" value="TFY66165.1"/>
    <property type="molecule type" value="Genomic_DNA"/>
</dbReference>
<sequence length="215" mass="22194">MSPDHARALTGSQLLIDIVDVNVLIMDALDLGLGTRLVAMQARALPVLELHAVNCGHVPAQRVLAPAPLFLAVRALGLPFVHVPDARHVPMTLAVLVARERVVAAGAGDLGRGGGGGGEDEERRAAFDEDATGGRRGAEVGAGVLTRISGKASGHSSQTSVSFFCYARVLQVGAFSSNGRPSSERKGRPPYLQLGDFTDEGGRLAEDSGAGLGAV</sequence>
<comment type="caution">
    <text evidence="2">The sequence shown here is derived from an EMBL/GenBank/DDBJ whole genome shotgun (WGS) entry which is preliminary data.</text>
</comment>
<feature type="compositionally biased region" description="Basic and acidic residues" evidence="1">
    <location>
        <begin position="121"/>
        <end position="135"/>
    </location>
</feature>
<evidence type="ECO:0000256" key="1">
    <source>
        <dbReference type="SAM" id="MobiDB-lite"/>
    </source>
</evidence>
<organism evidence="2 3">
    <name type="scientific">Dentipellis fragilis</name>
    <dbReference type="NCBI Taxonomy" id="205917"/>
    <lineage>
        <taxon>Eukaryota</taxon>
        <taxon>Fungi</taxon>
        <taxon>Dikarya</taxon>
        <taxon>Basidiomycota</taxon>
        <taxon>Agaricomycotina</taxon>
        <taxon>Agaricomycetes</taxon>
        <taxon>Russulales</taxon>
        <taxon>Hericiaceae</taxon>
        <taxon>Dentipellis</taxon>
    </lineage>
</organism>
<dbReference type="AlphaFoldDB" id="A0A4Y9YUY6"/>
<gene>
    <name evidence="2" type="ORF">EVG20_g4919</name>
</gene>
<reference evidence="2 3" key="1">
    <citation type="submission" date="2019-02" db="EMBL/GenBank/DDBJ databases">
        <title>Genome sequencing of the rare red list fungi Dentipellis fragilis.</title>
        <authorList>
            <person name="Buettner E."/>
            <person name="Kellner H."/>
        </authorList>
    </citation>
    <scope>NUCLEOTIDE SEQUENCE [LARGE SCALE GENOMIC DNA]</scope>
    <source>
        <strain evidence="2 3">DSM 105465</strain>
    </source>
</reference>
<evidence type="ECO:0000313" key="3">
    <source>
        <dbReference type="Proteomes" id="UP000298327"/>
    </source>
</evidence>
<name>A0A4Y9YUY6_9AGAM</name>
<feature type="region of interest" description="Disordered" evidence="1">
    <location>
        <begin position="177"/>
        <end position="215"/>
    </location>
</feature>
<protein>
    <submittedName>
        <fullName evidence="2">Uncharacterized protein</fullName>
    </submittedName>
</protein>
<dbReference type="Proteomes" id="UP000298327">
    <property type="component" value="Unassembled WGS sequence"/>
</dbReference>
<keyword evidence="3" id="KW-1185">Reference proteome</keyword>
<proteinExistence type="predicted"/>
<feature type="region of interest" description="Disordered" evidence="1">
    <location>
        <begin position="110"/>
        <end position="135"/>
    </location>
</feature>
<evidence type="ECO:0000313" key="2">
    <source>
        <dbReference type="EMBL" id="TFY66165.1"/>
    </source>
</evidence>
<accession>A0A4Y9YUY6</accession>